<accession>A0A3L6DUR7</accession>
<dbReference type="EMBL" id="NCVQ01000009">
    <property type="protein sequence ID" value="PWZ12078.1"/>
    <property type="molecule type" value="Genomic_DNA"/>
</dbReference>
<dbReference type="Proteomes" id="UP000251960">
    <property type="component" value="Chromosome 8"/>
</dbReference>
<sequence>MPCSSSHSPPASTTLLCHSPVLLAQLATALCCSPVFDVPLAEARLERSPISQDPPCYRQASRLVPCSRRPPSVDLLLSTVKFVIAEIACVRNSRV</sequence>
<reference evidence="2 3" key="1">
    <citation type="journal article" date="2018" name="Nat. Genet.">
        <title>Extensive intraspecific gene order and gene structural variations between Mo17 and other maize genomes.</title>
        <authorList>
            <person name="Sun S."/>
            <person name="Zhou Y."/>
            <person name="Chen J."/>
            <person name="Shi J."/>
            <person name="Zhao H."/>
            <person name="Zhao H."/>
            <person name="Song W."/>
            <person name="Zhang M."/>
            <person name="Cui Y."/>
            <person name="Dong X."/>
            <person name="Liu H."/>
            <person name="Ma X."/>
            <person name="Jiao Y."/>
            <person name="Wang B."/>
            <person name="Wei X."/>
            <person name="Stein J.C."/>
            <person name="Glaubitz J.C."/>
            <person name="Lu F."/>
            <person name="Yu G."/>
            <person name="Liang C."/>
            <person name="Fengler K."/>
            <person name="Li B."/>
            <person name="Rafalski A."/>
            <person name="Schnable P.S."/>
            <person name="Ware D.H."/>
            <person name="Buckler E.S."/>
            <person name="Lai J."/>
        </authorList>
    </citation>
    <scope>NUCLEOTIDE SEQUENCE [LARGE SCALE GENOMIC DNA]</scope>
    <source>
        <strain evidence="3">cv. Missouri 17</strain>
        <tissue evidence="2">Seedling</tissue>
    </source>
</reference>
<evidence type="ECO:0000313" key="2">
    <source>
        <dbReference type="EMBL" id="PWZ12078.1"/>
    </source>
</evidence>
<proteinExistence type="predicted"/>
<evidence type="ECO:0000256" key="1">
    <source>
        <dbReference type="SAM" id="SignalP"/>
    </source>
</evidence>
<feature type="chain" id="PRO_5018267438" description="Secreted protein" evidence="1">
    <location>
        <begin position="30"/>
        <end position="95"/>
    </location>
</feature>
<protein>
    <recommendedName>
        <fullName evidence="4">Secreted protein</fullName>
    </recommendedName>
</protein>
<keyword evidence="1" id="KW-0732">Signal</keyword>
<gene>
    <name evidence="2" type="ORF">Zm00014a_016526</name>
</gene>
<feature type="signal peptide" evidence="1">
    <location>
        <begin position="1"/>
        <end position="29"/>
    </location>
</feature>
<organism evidence="2 3">
    <name type="scientific">Zea mays</name>
    <name type="common">Maize</name>
    <dbReference type="NCBI Taxonomy" id="4577"/>
    <lineage>
        <taxon>Eukaryota</taxon>
        <taxon>Viridiplantae</taxon>
        <taxon>Streptophyta</taxon>
        <taxon>Embryophyta</taxon>
        <taxon>Tracheophyta</taxon>
        <taxon>Spermatophyta</taxon>
        <taxon>Magnoliopsida</taxon>
        <taxon>Liliopsida</taxon>
        <taxon>Poales</taxon>
        <taxon>Poaceae</taxon>
        <taxon>PACMAD clade</taxon>
        <taxon>Panicoideae</taxon>
        <taxon>Andropogonodae</taxon>
        <taxon>Andropogoneae</taxon>
        <taxon>Tripsacinae</taxon>
        <taxon>Zea</taxon>
    </lineage>
</organism>
<evidence type="ECO:0000313" key="3">
    <source>
        <dbReference type="Proteomes" id="UP000251960"/>
    </source>
</evidence>
<dbReference type="AlphaFoldDB" id="A0A3L6DUR7"/>
<comment type="caution">
    <text evidence="2">The sequence shown here is derived from an EMBL/GenBank/DDBJ whole genome shotgun (WGS) entry which is preliminary data.</text>
</comment>
<name>A0A3L6DUR7_MAIZE</name>
<evidence type="ECO:0008006" key="4">
    <source>
        <dbReference type="Google" id="ProtNLM"/>
    </source>
</evidence>